<accession>A0A9J6RII1</accession>
<comment type="caution">
    <text evidence="4">The sequence shown here is derived from an EMBL/GenBank/DDBJ whole genome shotgun (WGS) entry which is preliminary data.</text>
</comment>
<dbReference type="CDD" id="cd02440">
    <property type="entry name" value="AdoMet_MTases"/>
    <property type="match status" value="1"/>
</dbReference>
<gene>
    <name evidence="4" type="ORF">O0V09_01210</name>
</gene>
<dbReference type="InterPro" id="IPR029063">
    <property type="entry name" value="SAM-dependent_MTases_sf"/>
</dbReference>
<organism evidence="4 5">
    <name type="scientific">Dasania phycosphaerae</name>
    <dbReference type="NCBI Taxonomy" id="2950436"/>
    <lineage>
        <taxon>Bacteria</taxon>
        <taxon>Pseudomonadati</taxon>
        <taxon>Pseudomonadota</taxon>
        <taxon>Gammaproteobacteria</taxon>
        <taxon>Cellvibrionales</taxon>
        <taxon>Spongiibacteraceae</taxon>
        <taxon>Dasania</taxon>
    </lineage>
</organism>
<dbReference type="SUPFAM" id="SSF53335">
    <property type="entry name" value="S-adenosyl-L-methionine-dependent methyltransferases"/>
    <property type="match status" value="1"/>
</dbReference>
<dbReference type="GO" id="GO:0008168">
    <property type="term" value="F:methyltransferase activity"/>
    <property type="evidence" value="ECO:0007669"/>
    <property type="project" value="UniProtKB-KW"/>
</dbReference>
<evidence type="ECO:0000313" key="4">
    <source>
        <dbReference type="EMBL" id="MCZ0863797.1"/>
    </source>
</evidence>
<dbReference type="PANTHER" id="PTHR43861:SF1">
    <property type="entry name" value="TRANS-ACONITATE 2-METHYLTRANSFERASE"/>
    <property type="match status" value="1"/>
</dbReference>
<evidence type="ECO:0000259" key="3">
    <source>
        <dbReference type="Pfam" id="PF13649"/>
    </source>
</evidence>
<dbReference type="EMBL" id="JAPTGG010000001">
    <property type="protein sequence ID" value="MCZ0863797.1"/>
    <property type="molecule type" value="Genomic_DNA"/>
</dbReference>
<dbReference type="AlphaFoldDB" id="A0A9J6RII1"/>
<reference evidence="4 5" key="1">
    <citation type="submission" date="2022-12" db="EMBL/GenBank/DDBJ databases">
        <title>Dasania phycosphaerae sp. nov., isolated from particulate material of the south coast of Korea.</title>
        <authorList>
            <person name="Jiang Y."/>
        </authorList>
    </citation>
    <scope>NUCLEOTIDE SEQUENCE [LARGE SCALE GENOMIC DNA]</scope>
    <source>
        <strain evidence="4 5">GY-19</strain>
    </source>
</reference>
<evidence type="ECO:0000256" key="2">
    <source>
        <dbReference type="ARBA" id="ARBA00022679"/>
    </source>
</evidence>
<dbReference type="Pfam" id="PF13649">
    <property type="entry name" value="Methyltransf_25"/>
    <property type="match status" value="1"/>
</dbReference>
<keyword evidence="1 4" id="KW-0489">Methyltransferase</keyword>
<name>A0A9J6RII1_9GAMM</name>
<dbReference type="InterPro" id="IPR041698">
    <property type="entry name" value="Methyltransf_25"/>
</dbReference>
<dbReference type="RefSeq" id="WP_258329939.1">
    <property type="nucleotide sequence ID" value="NZ_JAPTGG010000001.1"/>
</dbReference>
<evidence type="ECO:0000256" key="1">
    <source>
        <dbReference type="ARBA" id="ARBA00022603"/>
    </source>
</evidence>
<dbReference type="GO" id="GO:0032259">
    <property type="term" value="P:methylation"/>
    <property type="evidence" value="ECO:0007669"/>
    <property type="project" value="UniProtKB-KW"/>
</dbReference>
<protein>
    <submittedName>
        <fullName evidence="4">Class I SAM-dependent methyltransferase</fullName>
    </submittedName>
</protein>
<keyword evidence="5" id="KW-1185">Reference proteome</keyword>
<dbReference type="PANTHER" id="PTHR43861">
    <property type="entry name" value="TRANS-ACONITATE 2-METHYLTRANSFERASE-RELATED"/>
    <property type="match status" value="1"/>
</dbReference>
<evidence type="ECO:0000313" key="5">
    <source>
        <dbReference type="Proteomes" id="UP001069090"/>
    </source>
</evidence>
<dbReference type="Proteomes" id="UP001069090">
    <property type="component" value="Unassembled WGS sequence"/>
</dbReference>
<proteinExistence type="predicted"/>
<keyword evidence="2" id="KW-0808">Transferase</keyword>
<dbReference type="Gene3D" id="3.40.50.150">
    <property type="entry name" value="Vaccinia Virus protein VP39"/>
    <property type="match status" value="1"/>
</dbReference>
<feature type="domain" description="Methyltransferase" evidence="3">
    <location>
        <begin position="46"/>
        <end position="138"/>
    </location>
</feature>
<sequence>MTPLVDQTNEFIKESKRYVESYLNINTEDYSFTEEPLPDNFSPTSILDVGCGNGKALSSLCQRYTCTGTGVEPSKEAVALLNKKYASTEHLNFTQASSHQLPFDTDSFDLVVMWSALHWVGRNEYLQTLGELLRVCKKHLIIMDFIAKKDYRTLYSHDERLYTYKMDFEPIIMASGIANKIGSSCWWVDPKTGVKTAISEQDINTFKHNPLNYYARKMVIFEKQYAYLETYPEEYFTTPTKTE</sequence>